<evidence type="ECO:0000313" key="1">
    <source>
        <dbReference type="EMBL" id="PTB71977.1"/>
    </source>
</evidence>
<dbReference type="EMBL" id="KZ679144">
    <property type="protein sequence ID" value="PTB71977.1"/>
    <property type="molecule type" value="Genomic_DNA"/>
</dbReference>
<evidence type="ECO:0000313" key="2">
    <source>
        <dbReference type="Proteomes" id="UP000240760"/>
    </source>
</evidence>
<dbReference type="AlphaFoldDB" id="A0A2T4BRP2"/>
<reference evidence="1 2" key="1">
    <citation type="submission" date="2016-07" db="EMBL/GenBank/DDBJ databases">
        <title>Multiple horizontal gene transfer events from other fungi enriched the ability of initially mycotrophic Trichoderma (Ascomycota) to feed on dead plant biomass.</title>
        <authorList>
            <consortium name="DOE Joint Genome Institute"/>
            <person name="Aerts A."/>
            <person name="Atanasova L."/>
            <person name="Chenthamara K."/>
            <person name="Zhang J."/>
            <person name="Grujic M."/>
            <person name="Henrissat B."/>
            <person name="Kuo A."/>
            <person name="Salamov A."/>
            <person name="Lipzen A."/>
            <person name="Labutti K."/>
            <person name="Barry K."/>
            <person name="Miao Y."/>
            <person name="Rahimi M.J."/>
            <person name="Shen Q."/>
            <person name="Grigoriev I.V."/>
            <person name="Kubicek C.P."/>
            <person name="Druzhinina I.S."/>
        </authorList>
    </citation>
    <scope>NUCLEOTIDE SEQUENCE [LARGE SCALE GENOMIC DNA]</scope>
    <source>
        <strain evidence="1 2">ATCC 18648</strain>
    </source>
</reference>
<accession>A0A2T4BRP2</accession>
<organism evidence="1 2">
    <name type="scientific">Trichoderma longibrachiatum ATCC 18648</name>
    <dbReference type="NCBI Taxonomy" id="983965"/>
    <lineage>
        <taxon>Eukaryota</taxon>
        <taxon>Fungi</taxon>
        <taxon>Dikarya</taxon>
        <taxon>Ascomycota</taxon>
        <taxon>Pezizomycotina</taxon>
        <taxon>Sordariomycetes</taxon>
        <taxon>Hypocreomycetidae</taxon>
        <taxon>Hypocreales</taxon>
        <taxon>Hypocreaceae</taxon>
        <taxon>Trichoderma</taxon>
    </lineage>
</organism>
<name>A0A2T4BRP2_TRILO</name>
<keyword evidence="2" id="KW-1185">Reference proteome</keyword>
<sequence>MPLMPFSGRSLSFGQYLRGSYLQQESCGRNPAPGRCAHRLVKWKGTKSGGLPSICLWRSDAPLFHGHRHGSASCRIPRALHCPVGHCLGKDCHQRGPFPTRSYVAGSRLRTSHVVGRGGCMRFMSRRIRTALEPIGCPSPRLFAAIGIIVCKPFAVHPYKPYGRSNSTWSS</sequence>
<gene>
    <name evidence="1" type="ORF">M440DRAFT_1102988</name>
</gene>
<dbReference type="Proteomes" id="UP000240760">
    <property type="component" value="Unassembled WGS sequence"/>
</dbReference>
<proteinExistence type="predicted"/>
<protein>
    <submittedName>
        <fullName evidence="1">Uncharacterized protein</fullName>
    </submittedName>
</protein>